<dbReference type="OrthoDB" id="412647at2759"/>
<dbReference type="STRING" id="1051891.A0A0C3QN11"/>
<dbReference type="Pfam" id="PF03935">
    <property type="entry name" value="SKN1_KRE6_Sbg1"/>
    <property type="match status" value="1"/>
</dbReference>
<evidence type="ECO:0000256" key="1">
    <source>
        <dbReference type="ARBA" id="ARBA00004606"/>
    </source>
</evidence>
<dbReference type="AlphaFoldDB" id="A0A0C3QN11"/>
<evidence type="ECO:0000256" key="4">
    <source>
        <dbReference type="ARBA" id="ARBA00022968"/>
    </source>
</evidence>
<evidence type="ECO:0000256" key="3">
    <source>
        <dbReference type="ARBA" id="ARBA00022692"/>
    </source>
</evidence>
<dbReference type="PROSITE" id="PS51762">
    <property type="entry name" value="GH16_2"/>
    <property type="match status" value="1"/>
</dbReference>
<dbReference type="Proteomes" id="UP000054248">
    <property type="component" value="Unassembled WGS sequence"/>
</dbReference>
<reference evidence="12" key="2">
    <citation type="submission" date="2015-01" db="EMBL/GenBank/DDBJ databases">
        <title>Evolutionary Origins and Diversification of the Mycorrhizal Mutualists.</title>
        <authorList>
            <consortium name="DOE Joint Genome Institute"/>
            <consortium name="Mycorrhizal Genomics Consortium"/>
            <person name="Kohler A."/>
            <person name="Kuo A."/>
            <person name="Nagy L.G."/>
            <person name="Floudas D."/>
            <person name="Copeland A."/>
            <person name="Barry K.W."/>
            <person name="Cichocki N."/>
            <person name="Veneault-Fourrey C."/>
            <person name="LaButti K."/>
            <person name="Lindquist E.A."/>
            <person name="Lipzen A."/>
            <person name="Lundell T."/>
            <person name="Morin E."/>
            <person name="Murat C."/>
            <person name="Riley R."/>
            <person name="Ohm R."/>
            <person name="Sun H."/>
            <person name="Tunlid A."/>
            <person name="Henrissat B."/>
            <person name="Grigoriev I.V."/>
            <person name="Hibbett D.S."/>
            <person name="Martin F."/>
        </authorList>
    </citation>
    <scope>NUCLEOTIDE SEQUENCE [LARGE SCALE GENOMIC DNA]</scope>
    <source>
        <strain evidence="12">MUT 4182</strain>
    </source>
</reference>
<dbReference type="GO" id="GO:0005789">
    <property type="term" value="C:endoplasmic reticulum membrane"/>
    <property type="evidence" value="ECO:0007669"/>
    <property type="project" value="TreeGrafter"/>
</dbReference>
<dbReference type="InterPro" id="IPR005629">
    <property type="entry name" value="Skn1/Kre6/Sbg1"/>
</dbReference>
<evidence type="ECO:0000259" key="10">
    <source>
        <dbReference type="PROSITE" id="PS51762"/>
    </source>
</evidence>
<evidence type="ECO:0000256" key="6">
    <source>
        <dbReference type="ARBA" id="ARBA00023136"/>
    </source>
</evidence>
<feature type="domain" description="GH16" evidence="10">
    <location>
        <begin position="127"/>
        <end position="482"/>
    </location>
</feature>
<keyword evidence="12" id="KW-1185">Reference proteome</keyword>
<dbReference type="PANTHER" id="PTHR31361">
    <property type="entry name" value="BETA-GLUCAN SYNTHESIS-ASSOCIATED PROTEIN KRE6-RELATED"/>
    <property type="match status" value="1"/>
</dbReference>
<dbReference type="GO" id="GO:0005886">
    <property type="term" value="C:plasma membrane"/>
    <property type="evidence" value="ECO:0007669"/>
    <property type="project" value="TreeGrafter"/>
</dbReference>
<keyword evidence="7" id="KW-0325">Glycoprotein</keyword>
<keyword evidence="6 9" id="KW-0472">Membrane</keyword>
<protein>
    <submittedName>
        <fullName evidence="11">Glycoside hydrolase family 16 protein</fullName>
    </submittedName>
</protein>
<evidence type="ECO:0000256" key="9">
    <source>
        <dbReference type="SAM" id="Phobius"/>
    </source>
</evidence>
<keyword evidence="11" id="KW-0378">Hydrolase</keyword>
<dbReference type="HOGENOM" id="CLU_010811_3_0_1"/>
<keyword evidence="4" id="KW-0735">Signal-anchor</keyword>
<keyword evidence="3 9" id="KW-0812">Transmembrane</keyword>
<name>A0A0C3QN11_9AGAM</name>
<gene>
    <name evidence="11" type="ORF">M407DRAFT_230537</name>
</gene>
<evidence type="ECO:0000313" key="11">
    <source>
        <dbReference type="EMBL" id="KIO28349.1"/>
    </source>
</evidence>
<keyword evidence="5 9" id="KW-1133">Transmembrane helix</keyword>
<accession>A0A0C3QN11</accession>
<dbReference type="GO" id="GO:0031505">
    <property type="term" value="P:fungal-type cell wall organization"/>
    <property type="evidence" value="ECO:0007669"/>
    <property type="project" value="TreeGrafter"/>
</dbReference>
<dbReference type="PANTHER" id="PTHR31361:SF1">
    <property type="entry name" value="BETA-GLUCAN SYNTHESIS-ASSOCIATED PROTEIN KRE6-RELATED"/>
    <property type="match status" value="1"/>
</dbReference>
<comment type="similarity">
    <text evidence="2">Belongs to the SKN1/KRE6 family.</text>
</comment>
<keyword evidence="8" id="KW-0961">Cell wall biogenesis/degradation</keyword>
<evidence type="ECO:0000313" key="12">
    <source>
        <dbReference type="Proteomes" id="UP000054248"/>
    </source>
</evidence>
<dbReference type="EMBL" id="KN822995">
    <property type="protein sequence ID" value="KIO28349.1"/>
    <property type="molecule type" value="Genomic_DNA"/>
</dbReference>
<comment type="subcellular location">
    <subcellularLocation>
        <location evidence="1">Membrane</location>
        <topology evidence="1">Single-pass type II membrane protein</topology>
    </subcellularLocation>
</comment>
<evidence type="ECO:0000256" key="7">
    <source>
        <dbReference type="ARBA" id="ARBA00023180"/>
    </source>
</evidence>
<dbReference type="InterPro" id="IPR000757">
    <property type="entry name" value="Beta-glucanase-like"/>
</dbReference>
<sequence length="529" mass="58317">MYFPNSNTPVQGGFFPYSDTPHIDFATNSFTPDDDDALHDPDPRKMNEGMGPMNWRGVLNISFVFLIVAALIALFAGYPIISYLEHDEIYTTGVNVVGINETGQAAVIPNLPQLIDPETPDEAKTRTGYDGYEYELVFSDEFNVDGRTFYPGDDPFWEGVDLWYGATEDIEWYDPGMITTANGSLVITLEEYPNHQLNYRSGMLQSWNKFCFSGGYIEVSWPAAWTMGNLGRPGYGATTDGTWPYTYNSCDVGVLPNQTRADLTPTAAQTSGKSKTGGVLSYLPGQRLSACTCPGEDHPGPNVNVGRAAPEIDIFEAERSKTGGPGGQTSQSSQYAPFNDAYQYDTASTTLYLPTTYHNTFLGSDTQQSISSLTDMDESWFENSLTPTYATYGLEFLGDEQNPQNGFINWVAGGQRSWGLTATAFGPDASTEISQRTVSVEPMSIILNLGISESFQTVDTSTLKLPAHLRFDYVRVYQRKGQTNVGCDPDSYPTAKYINDHIEAYSNVNLTFWNGAGFTFPRNSQKDGC</sequence>
<dbReference type="SUPFAM" id="SSF49899">
    <property type="entry name" value="Concanavalin A-like lectins/glucanases"/>
    <property type="match status" value="1"/>
</dbReference>
<feature type="transmembrane region" description="Helical" evidence="9">
    <location>
        <begin position="58"/>
        <end position="81"/>
    </location>
</feature>
<organism evidence="11 12">
    <name type="scientific">Tulasnella calospora MUT 4182</name>
    <dbReference type="NCBI Taxonomy" id="1051891"/>
    <lineage>
        <taxon>Eukaryota</taxon>
        <taxon>Fungi</taxon>
        <taxon>Dikarya</taxon>
        <taxon>Basidiomycota</taxon>
        <taxon>Agaricomycotina</taxon>
        <taxon>Agaricomycetes</taxon>
        <taxon>Cantharellales</taxon>
        <taxon>Tulasnellaceae</taxon>
        <taxon>Tulasnella</taxon>
    </lineage>
</organism>
<proteinExistence type="inferred from homology"/>
<dbReference type="InterPro" id="IPR013320">
    <property type="entry name" value="ConA-like_dom_sf"/>
</dbReference>
<dbReference type="GO" id="GO:0015926">
    <property type="term" value="F:glucosidase activity"/>
    <property type="evidence" value="ECO:0007669"/>
    <property type="project" value="TreeGrafter"/>
</dbReference>
<evidence type="ECO:0000256" key="5">
    <source>
        <dbReference type="ARBA" id="ARBA00022989"/>
    </source>
</evidence>
<evidence type="ECO:0000256" key="8">
    <source>
        <dbReference type="ARBA" id="ARBA00023316"/>
    </source>
</evidence>
<evidence type="ECO:0000256" key="2">
    <source>
        <dbReference type="ARBA" id="ARBA00010962"/>
    </source>
</evidence>
<dbReference type="GO" id="GO:0006078">
    <property type="term" value="P:(1-&gt;6)-beta-D-glucan biosynthetic process"/>
    <property type="evidence" value="ECO:0007669"/>
    <property type="project" value="TreeGrafter"/>
</dbReference>
<dbReference type="Gene3D" id="2.60.120.200">
    <property type="match status" value="2"/>
</dbReference>
<reference evidence="11 12" key="1">
    <citation type="submission" date="2014-04" db="EMBL/GenBank/DDBJ databases">
        <authorList>
            <consortium name="DOE Joint Genome Institute"/>
            <person name="Kuo A."/>
            <person name="Girlanda M."/>
            <person name="Perotto S."/>
            <person name="Kohler A."/>
            <person name="Nagy L.G."/>
            <person name="Floudas D."/>
            <person name="Copeland A."/>
            <person name="Barry K.W."/>
            <person name="Cichocki N."/>
            <person name="Veneault-Fourrey C."/>
            <person name="LaButti K."/>
            <person name="Lindquist E.A."/>
            <person name="Lipzen A."/>
            <person name="Lundell T."/>
            <person name="Morin E."/>
            <person name="Murat C."/>
            <person name="Sun H."/>
            <person name="Tunlid A."/>
            <person name="Henrissat B."/>
            <person name="Grigoriev I.V."/>
            <person name="Hibbett D.S."/>
            <person name="Martin F."/>
            <person name="Nordberg H.P."/>
            <person name="Cantor M.N."/>
            <person name="Hua S.X."/>
        </authorList>
    </citation>
    <scope>NUCLEOTIDE SEQUENCE [LARGE SCALE GENOMIC DNA]</scope>
    <source>
        <strain evidence="11 12">MUT 4182</strain>
    </source>
</reference>